<dbReference type="InterPro" id="IPR046450">
    <property type="entry name" value="PA_dom_sf"/>
</dbReference>
<dbReference type="GO" id="GO:0016020">
    <property type="term" value="C:membrane"/>
    <property type="evidence" value="ECO:0007669"/>
    <property type="project" value="UniProtKB-SubCell"/>
</dbReference>
<evidence type="ECO:0000256" key="4">
    <source>
        <dbReference type="ARBA" id="ARBA00022771"/>
    </source>
</evidence>
<dbReference type="GO" id="GO:0008270">
    <property type="term" value="F:zinc ion binding"/>
    <property type="evidence" value="ECO:0007669"/>
    <property type="project" value="UniProtKB-KW"/>
</dbReference>
<evidence type="ECO:0000256" key="5">
    <source>
        <dbReference type="ARBA" id="ARBA00022833"/>
    </source>
</evidence>
<comment type="subcellular location">
    <subcellularLocation>
        <location evidence="1">Membrane</location>
        <topology evidence="1">Single-pass membrane protein</topology>
    </subcellularLocation>
</comment>
<dbReference type="Proteomes" id="UP000440578">
    <property type="component" value="Unassembled WGS sequence"/>
</dbReference>
<dbReference type="AlphaFoldDB" id="A0A6A4V7R8"/>
<organism evidence="10 11">
    <name type="scientific">Amphibalanus amphitrite</name>
    <name type="common">Striped barnacle</name>
    <name type="synonym">Balanus amphitrite</name>
    <dbReference type="NCBI Taxonomy" id="1232801"/>
    <lineage>
        <taxon>Eukaryota</taxon>
        <taxon>Metazoa</taxon>
        <taxon>Ecdysozoa</taxon>
        <taxon>Arthropoda</taxon>
        <taxon>Crustacea</taxon>
        <taxon>Multicrustacea</taxon>
        <taxon>Cirripedia</taxon>
        <taxon>Thoracica</taxon>
        <taxon>Thoracicalcarea</taxon>
        <taxon>Balanomorpha</taxon>
        <taxon>Balanoidea</taxon>
        <taxon>Balanidae</taxon>
        <taxon>Amphibalaninae</taxon>
        <taxon>Amphibalanus</taxon>
    </lineage>
</organism>
<feature type="transmembrane region" description="Helical" evidence="8">
    <location>
        <begin position="193"/>
        <end position="216"/>
    </location>
</feature>
<dbReference type="InterPro" id="IPR003137">
    <property type="entry name" value="PA_domain"/>
</dbReference>
<comment type="caution">
    <text evidence="10">The sequence shown here is derived from an EMBL/GenBank/DDBJ whole genome shotgun (WGS) entry which is preliminary data.</text>
</comment>
<keyword evidence="11" id="KW-1185">Reference proteome</keyword>
<accession>A0A6A4V7R8</accession>
<dbReference type="PANTHER" id="PTHR46539:SF23">
    <property type="entry name" value="RING-TYPE DOMAIN-CONTAINING PROTEIN"/>
    <property type="match status" value="1"/>
</dbReference>
<evidence type="ECO:0000256" key="6">
    <source>
        <dbReference type="ARBA" id="ARBA00022989"/>
    </source>
</evidence>
<keyword evidence="5" id="KW-0862">Zinc</keyword>
<keyword evidence="2 8" id="KW-0812">Transmembrane</keyword>
<evidence type="ECO:0000256" key="7">
    <source>
        <dbReference type="ARBA" id="ARBA00023136"/>
    </source>
</evidence>
<keyword evidence="3" id="KW-0479">Metal-binding</keyword>
<dbReference type="SUPFAM" id="SSF52025">
    <property type="entry name" value="PA domain"/>
    <property type="match status" value="1"/>
</dbReference>
<dbReference type="PANTHER" id="PTHR46539">
    <property type="entry name" value="E3 UBIQUITIN-PROTEIN LIGASE ATL42"/>
    <property type="match status" value="1"/>
</dbReference>
<sequence length="284" mass="32452">MESKCCYYYDLHRRSQSHRIHSDWSLHDDEYVLAYINVTYTDPVSGAVIHQGGEIGKFSTGLVASARGRLVHVRSRNGTAHHGCDGRYENDLPPAPQPWVALVRRGLCNFDVKVENAYRNNASAVLIYDYKEGELHRIHLTQRHKDTIVTVFIPKTQGEDLAHITDSGVDVLMQITPGKHFRYADNNLNKTSVLFVSVSFILLMVISLAWLLFYYVQRFRYIHARDQLTKRLVCAAKKAVCRIPVRILKTDDAQLAEGECCAVCLEPYRVSDHLRALPCRQDHN</sequence>
<dbReference type="Gene3D" id="3.50.30.30">
    <property type="match status" value="1"/>
</dbReference>
<evidence type="ECO:0000256" key="8">
    <source>
        <dbReference type="SAM" id="Phobius"/>
    </source>
</evidence>
<evidence type="ECO:0000256" key="1">
    <source>
        <dbReference type="ARBA" id="ARBA00004167"/>
    </source>
</evidence>
<keyword evidence="4" id="KW-0863">Zinc-finger</keyword>
<keyword evidence="6 8" id="KW-1133">Transmembrane helix</keyword>
<keyword evidence="7 8" id="KW-0472">Membrane</keyword>
<name>A0A6A4V7R8_AMPAM</name>
<dbReference type="Pfam" id="PF02225">
    <property type="entry name" value="PA"/>
    <property type="match status" value="1"/>
</dbReference>
<gene>
    <name evidence="10" type="primary">gol_0</name>
    <name evidence="10" type="ORF">FJT64_012481</name>
</gene>
<proteinExistence type="predicted"/>
<evidence type="ECO:0000256" key="3">
    <source>
        <dbReference type="ARBA" id="ARBA00022723"/>
    </source>
</evidence>
<protein>
    <submittedName>
        <fullName evidence="10">Protein goliath</fullName>
    </submittedName>
</protein>
<evidence type="ECO:0000313" key="10">
    <source>
        <dbReference type="EMBL" id="KAF0289209.1"/>
    </source>
</evidence>
<evidence type="ECO:0000313" key="11">
    <source>
        <dbReference type="Proteomes" id="UP000440578"/>
    </source>
</evidence>
<evidence type="ECO:0000256" key="2">
    <source>
        <dbReference type="ARBA" id="ARBA00022692"/>
    </source>
</evidence>
<feature type="domain" description="PA" evidence="9">
    <location>
        <begin position="68"/>
        <end position="161"/>
    </location>
</feature>
<dbReference type="EMBL" id="VIIS01002051">
    <property type="protein sequence ID" value="KAF0289209.1"/>
    <property type="molecule type" value="Genomic_DNA"/>
</dbReference>
<dbReference type="OrthoDB" id="5357315at2759"/>
<evidence type="ECO:0000259" key="9">
    <source>
        <dbReference type="Pfam" id="PF02225"/>
    </source>
</evidence>
<reference evidence="10 11" key="1">
    <citation type="submission" date="2019-07" db="EMBL/GenBank/DDBJ databases">
        <title>Draft genome assembly of a fouling barnacle, Amphibalanus amphitrite (Darwin, 1854): The first reference genome for Thecostraca.</title>
        <authorList>
            <person name="Kim W."/>
        </authorList>
    </citation>
    <scope>NUCLEOTIDE SEQUENCE [LARGE SCALE GENOMIC DNA]</scope>
    <source>
        <strain evidence="10">SNU_AA5</strain>
        <tissue evidence="10">Soma without cirri and trophi</tissue>
    </source>
</reference>